<dbReference type="InterPro" id="IPR018657">
    <property type="entry name" value="LarA-like_N"/>
</dbReference>
<dbReference type="InterPro" id="IPR047926">
    <property type="entry name" value="Ni_dep_LarA"/>
</dbReference>
<reference evidence="1 2" key="1">
    <citation type="journal article" date="2017" name="Environ. Sci. Technol.">
        <title>Organohalide Respiration with Chlorinated Ethenes under Low pH Conditions.</title>
        <authorList>
            <person name="Yang Y."/>
            <person name="Capiro N.L."/>
            <person name="Marcet T.F."/>
            <person name="Yan J."/>
            <person name="Pennell K.D."/>
            <person name="Loffler F.E."/>
        </authorList>
    </citation>
    <scope>NUCLEOTIDE SEQUENCE [LARGE SCALE GENOMIC DNA]</scope>
    <source>
        <strain evidence="1 2">ACSDCE</strain>
    </source>
</reference>
<dbReference type="InterPro" id="IPR048520">
    <property type="entry name" value="LarA_C"/>
</dbReference>
<sequence length="422" mass="46687">MKVSVGYGKDEKFELDINDKQLVGVYNPNGVPKIDYNKAIDDALANPLGKESFDHFSDTNERIVFIVNDGTRPTPTRKVLARIYPKIKDKDIYFIVATGCHRAPTEEEWHFILGKEIYEDLKAKNRLWSHDSHNDAMVYLGKSTNGTEMYLNKIVAEAKKVCAIGSVEPHYFAGYTGGRKAFLPGVAAYDTIQQNHLLALHPNAQALSLKGNPVHEDMMDAMSVLQHIDVFAIMTVLDSDHDICAVTAGDLSDSFYAGIDKADEVFCVNIPQKADIVISVAPYPMDIDLYQSQKALDNGKLALKDKGILIMVAKCRTGIGEEGFFKLMSSAHSAQAVLDKIKCGYKLGYHKAAKMAEINLWAQSWAVSELSDEEMKAVHLKPYHDLHVALADAIKEKGENASIIVLPFGSITVPKLLNNKEG</sequence>
<dbReference type="Pfam" id="PF09861">
    <property type="entry name" value="Lar_N"/>
    <property type="match status" value="1"/>
</dbReference>
<dbReference type="PANTHER" id="PTHR33171:SF17">
    <property type="entry name" value="LARA-LIKE N-TERMINAL DOMAIN-CONTAINING PROTEIN"/>
    <property type="match status" value="1"/>
</dbReference>
<dbReference type="Proteomes" id="UP000502831">
    <property type="component" value="Chromosome"/>
</dbReference>
<dbReference type="Gene3D" id="3.90.226.30">
    <property type="match status" value="1"/>
</dbReference>
<evidence type="ECO:0000313" key="1">
    <source>
        <dbReference type="EMBL" id="QIR74822.1"/>
    </source>
</evidence>
<dbReference type="InterPro" id="IPR048068">
    <property type="entry name" value="LarA-like"/>
</dbReference>
<evidence type="ECO:0000313" key="2">
    <source>
        <dbReference type="Proteomes" id="UP000502831"/>
    </source>
</evidence>
<name>A0A6G9VPL2_9BACT</name>
<proteinExistence type="predicted"/>
<dbReference type="PANTHER" id="PTHR33171">
    <property type="entry name" value="LAR_N DOMAIN-CONTAINING PROTEIN"/>
    <property type="match status" value="1"/>
</dbReference>
<gene>
    <name evidence="1" type="primary">larA</name>
    <name evidence="1" type="ORF">FA584_00745</name>
</gene>
<dbReference type="NCBIfam" id="NF033504">
    <property type="entry name" value="Ni_dep_LarA"/>
    <property type="match status" value="1"/>
</dbReference>
<dbReference type="Pfam" id="PF21113">
    <property type="entry name" value="LarA_C"/>
    <property type="match status" value="1"/>
</dbReference>
<dbReference type="AlphaFoldDB" id="A0A6G9VPL2"/>
<dbReference type="GO" id="GO:0050043">
    <property type="term" value="F:lactate racemase activity"/>
    <property type="evidence" value="ECO:0007669"/>
    <property type="project" value="InterPro"/>
</dbReference>
<dbReference type="InterPro" id="IPR043166">
    <property type="entry name" value="LarA-like_C"/>
</dbReference>
<dbReference type="EMBL" id="CP039734">
    <property type="protein sequence ID" value="QIR74822.1"/>
    <property type="molecule type" value="Genomic_DNA"/>
</dbReference>
<organism evidence="1 2">
    <name type="scientific">Sulfurospirillum diekertiae</name>
    <dbReference type="NCBI Taxonomy" id="1854492"/>
    <lineage>
        <taxon>Bacteria</taxon>
        <taxon>Pseudomonadati</taxon>
        <taxon>Campylobacterota</taxon>
        <taxon>Epsilonproteobacteria</taxon>
        <taxon>Campylobacterales</taxon>
        <taxon>Sulfurospirillaceae</taxon>
        <taxon>Sulfurospirillum</taxon>
    </lineage>
</organism>
<dbReference type="Gene3D" id="3.40.50.11440">
    <property type="match status" value="1"/>
</dbReference>
<accession>A0A6G9VPL2</accession>
<dbReference type="RefSeq" id="WP_167749025.1">
    <property type="nucleotide sequence ID" value="NZ_CP039734.2"/>
</dbReference>
<protein>
    <submittedName>
        <fullName evidence="1">Nickel-dependent lactate racemase</fullName>
    </submittedName>
</protein>